<dbReference type="SMART" id="SM00255">
    <property type="entry name" value="TIR"/>
    <property type="match status" value="1"/>
</dbReference>
<reference evidence="3" key="1">
    <citation type="submission" date="2020-09" db="EMBL/GenBank/DDBJ databases">
        <title>Streptomyces canutascabiei sp. nov., which causes potato common scab and is distributed across the world.</title>
        <authorList>
            <person name="Nguyen H.P."/>
            <person name="Weisberg A.J."/>
            <person name="Chang J.H."/>
            <person name="Clarke C.R."/>
        </authorList>
    </citation>
    <scope>NUCLEOTIDE SEQUENCE</scope>
    <source>
        <strain evidence="3">ID-01-6.2a</strain>
    </source>
</reference>
<sequence>MEPYFFLSYARKRGPRVLVKRFYDDLCAELRQELRRLHKGNTVPFDRPFFDVQSIQVGQDWNAALGEALGRCRTMLALYTPDYFRSDFCGREWKAFEDRQRRHRTVTGVDAKALIPVLWEPVQNIPSGAAHIQYDNFDFGENYARWGLRRILVADPGGEEYRRIVNLIAHQVLVAAEHFRILPVSGLDLTTPEAAGPFPSAAERAEPGSHALLLVAARTSTEAHNGATDPGCHGDSPTDWNPYHADGSDPLAARASQLLEERGFAVRTEIVSDAMGASLDEARGRGQVAVLLVEAMAAADEPFGRALRAYDQSNHPGSAAIVPCGPEEAGDGPRSKAYWDAVRGALPFNWAKGVGDPLPLLQSGVSSDQFDGALHAVVVKVQNHLVSFLGTLRTSLLELSQGLPPSLPVLSSAAPLPDRPTPGPPPTPARPFFEPIPIEEQEQDR</sequence>
<protein>
    <submittedName>
        <fullName evidence="3">TIR domain-containing protein</fullName>
    </submittedName>
</protein>
<organism evidence="3 4">
    <name type="scientific">Streptomyces caniscabiei</name>
    <dbReference type="NCBI Taxonomy" id="2746961"/>
    <lineage>
        <taxon>Bacteria</taxon>
        <taxon>Bacillati</taxon>
        <taxon>Actinomycetota</taxon>
        <taxon>Actinomycetes</taxon>
        <taxon>Kitasatosporales</taxon>
        <taxon>Streptomycetaceae</taxon>
        <taxon>Streptomyces</taxon>
    </lineage>
</organism>
<proteinExistence type="predicted"/>
<feature type="compositionally biased region" description="Low complexity" evidence="1">
    <location>
        <begin position="407"/>
        <end position="416"/>
    </location>
</feature>
<dbReference type="SUPFAM" id="SSF52200">
    <property type="entry name" value="Toll/Interleukin receptor TIR domain"/>
    <property type="match status" value="1"/>
</dbReference>
<dbReference type="InterPro" id="IPR026367">
    <property type="entry name" value="FxsC_C"/>
</dbReference>
<dbReference type="NCBIfam" id="TIGR04276">
    <property type="entry name" value="FxsC_Cterm"/>
    <property type="match status" value="1"/>
</dbReference>
<feature type="domain" description="TIR" evidence="2">
    <location>
        <begin position="1"/>
        <end position="152"/>
    </location>
</feature>
<dbReference type="InterPro" id="IPR047603">
    <property type="entry name" value="FxsC_N"/>
</dbReference>
<comment type="caution">
    <text evidence="3">The sequence shown here is derived from an EMBL/GenBank/DDBJ whole genome shotgun (WGS) entry which is preliminary data.</text>
</comment>
<dbReference type="InterPro" id="IPR035897">
    <property type="entry name" value="Toll_tir_struct_dom_sf"/>
</dbReference>
<dbReference type="Gene3D" id="3.40.50.10140">
    <property type="entry name" value="Toll/interleukin-1 receptor homology (TIR) domain"/>
    <property type="match status" value="1"/>
</dbReference>
<dbReference type="Pfam" id="PF13676">
    <property type="entry name" value="TIR_2"/>
    <property type="match status" value="1"/>
</dbReference>
<dbReference type="NCBIfam" id="NF040588">
    <property type="entry name" value="FxsC_Nterm"/>
    <property type="match status" value="1"/>
</dbReference>
<feature type="region of interest" description="Disordered" evidence="1">
    <location>
        <begin position="223"/>
        <end position="247"/>
    </location>
</feature>
<dbReference type="RefSeq" id="WP_192359545.1">
    <property type="nucleotide sequence ID" value="NZ_JACYXT010000001.1"/>
</dbReference>
<accession>A0A927QED6</accession>
<dbReference type="Proteomes" id="UP000661025">
    <property type="component" value="Unassembled WGS sequence"/>
</dbReference>
<dbReference type="PROSITE" id="PS50104">
    <property type="entry name" value="TIR"/>
    <property type="match status" value="1"/>
</dbReference>
<evidence type="ECO:0000313" key="3">
    <source>
        <dbReference type="EMBL" id="MBD9722340.1"/>
    </source>
</evidence>
<name>A0A927QED6_9ACTN</name>
<evidence type="ECO:0000259" key="2">
    <source>
        <dbReference type="PROSITE" id="PS50104"/>
    </source>
</evidence>
<dbReference type="GO" id="GO:0007165">
    <property type="term" value="P:signal transduction"/>
    <property type="evidence" value="ECO:0007669"/>
    <property type="project" value="InterPro"/>
</dbReference>
<dbReference type="AlphaFoldDB" id="A0A927QED6"/>
<evidence type="ECO:0000256" key="1">
    <source>
        <dbReference type="SAM" id="MobiDB-lite"/>
    </source>
</evidence>
<dbReference type="EMBL" id="JACYXT010000001">
    <property type="protein sequence ID" value="MBD9722340.1"/>
    <property type="molecule type" value="Genomic_DNA"/>
</dbReference>
<feature type="compositionally biased region" description="Pro residues" evidence="1">
    <location>
        <begin position="417"/>
        <end position="429"/>
    </location>
</feature>
<evidence type="ECO:0000313" key="4">
    <source>
        <dbReference type="Proteomes" id="UP000661025"/>
    </source>
</evidence>
<dbReference type="InterPro" id="IPR000157">
    <property type="entry name" value="TIR_dom"/>
</dbReference>
<gene>
    <name evidence="3" type="ORF">IHE70_03595</name>
</gene>
<feature type="region of interest" description="Disordered" evidence="1">
    <location>
        <begin position="407"/>
        <end position="445"/>
    </location>
</feature>